<gene>
    <name evidence="5" type="ORF">FHU33_3515</name>
</gene>
<keyword evidence="6" id="KW-1185">Reference proteome</keyword>
<dbReference type="EMBL" id="VFQE01000001">
    <property type="protein sequence ID" value="TQN44037.1"/>
    <property type="molecule type" value="Genomic_DNA"/>
</dbReference>
<dbReference type="AlphaFoldDB" id="A0A543PJ01"/>
<evidence type="ECO:0000259" key="4">
    <source>
        <dbReference type="Pfam" id="PF18313"/>
    </source>
</evidence>
<keyword evidence="2 5" id="KW-0808">Transferase</keyword>
<proteinExistence type="inferred from homology"/>
<feature type="domain" description="Thiolase-like protein type 1 additional C-terminal" evidence="4">
    <location>
        <begin position="430"/>
        <end position="493"/>
    </location>
</feature>
<evidence type="ECO:0000256" key="3">
    <source>
        <dbReference type="ARBA" id="ARBA00023315"/>
    </source>
</evidence>
<evidence type="ECO:0000313" key="5">
    <source>
        <dbReference type="EMBL" id="TQN44037.1"/>
    </source>
</evidence>
<dbReference type="Proteomes" id="UP000319865">
    <property type="component" value="Unassembled WGS sequence"/>
</dbReference>
<dbReference type="PANTHER" id="PTHR18919:SF139">
    <property type="entry name" value="THIOLASE-LIKE PROTEIN TYPE 1 ADDITIONAL C-TERMINAL DOMAIN-CONTAINING PROTEIN"/>
    <property type="match status" value="1"/>
</dbReference>
<dbReference type="OrthoDB" id="4470569at2"/>
<sequence length="515" mass="53136">MPDESRIPVLAGSGQLRANRERAVADAREPLALMTEALEAAERDAGVPGLLRRADAVLAVRVASWSYADLAAAVARRIGARPRVSENTALGGHPPARLLERAAAAIAAGDSEVAVIVGGEAQASVGVLGRAGVDPVAELGWSAEPGGAPELNPGELGTAEQLAAGLFLPTRVYPLYENRLQADLGLTPQEGAAWSARLYSDYSRVAAAHPVAWNREELAPAQVGTAGVGNRMICEPYPLAMNAMPHVDQPVAVVVTSLAVARAAGIPEERLTYVWGGAGADDLPDPLRRTGFGRSEALGVALDRALERTGTKASDLDAIDVYSCFPVVPKLAGLHLGLDRHAVLSVAGGHSSFGGPLNTYSLHAIATLAQRLRGTDATGLVHANGGYLSYQHAIVLAGRPHPEGYVGDPEPERIAHPDAPVLADAAPLAADGTDLVVETLTVEHGRSGGPEQAFVVGRTPDGARVAVPTAPGDTEAAAAFSLAALPEGTTTHVGRTVRLSLRDGRPVVTVPGDVA</sequence>
<evidence type="ECO:0000256" key="2">
    <source>
        <dbReference type="ARBA" id="ARBA00022679"/>
    </source>
</evidence>
<protein>
    <submittedName>
        <fullName evidence="5">Acetyl-CoA C-acetyltransferase</fullName>
    </submittedName>
</protein>
<reference evidence="5 6" key="1">
    <citation type="submission" date="2019-06" db="EMBL/GenBank/DDBJ databases">
        <title>Sequencing the genomes of 1000 actinobacteria strains.</title>
        <authorList>
            <person name="Klenk H.-P."/>
        </authorList>
    </citation>
    <scope>NUCLEOTIDE SEQUENCE [LARGE SCALE GENOMIC DNA]</scope>
    <source>
        <strain evidence="5 6">DSM 46837</strain>
    </source>
</reference>
<dbReference type="Pfam" id="PF18313">
    <property type="entry name" value="TLP1_add_C"/>
    <property type="match status" value="1"/>
</dbReference>
<accession>A0A543PJ01</accession>
<dbReference type="InterPro" id="IPR016039">
    <property type="entry name" value="Thiolase-like"/>
</dbReference>
<keyword evidence="3" id="KW-0012">Acyltransferase</keyword>
<comment type="caution">
    <text evidence="5">The sequence shown here is derived from an EMBL/GenBank/DDBJ whole genome shotgun (WGS) entry which is preliminary data.</text>
</comment>
<dbReference type="SUPFAM" id="SSF53901">
    <property type="entry name" value="Thiolase-like"/>
    <property type="match status" value="1"/>
</dbReference>
<comment type="similarity">
    <text evidence="1">Belongs to the thiolase-like superfamily. Thiolase family.</text>
</comment>
<dbReference type="GO" id="GO:0016746">
    <property type="term" value="F:acyltransferase activity"/>
    <property type="evidence" value="ECO:0007669"/>
    <property type="project" value="UniProtKB-KW"/>
</dbReference>
<dbReference type="Gene3D" id="2.40.50.840">
    <property type="match status" value="1"/>
</dbReference>
<dbReference type="PANTHER" id="PTHR18919">
    <property type="entry name" value="ACETYL-COA C-ACYLTRANSFERASE"/>
    <property type="match status" value="1"/>
</dbReference>
<name>A0A543PJ01_9ACTN</name>
<organism evidence="5 6">
    <name type="scientific">Blastococcus colisei</name>
    <dbReference type="NCBI Taxonomy" id="1564162"/>
    <lineage>
        <taxon>Bacteria</taxon>
        <taxon>Bacillati</taxon>
        <taxon>Actinomycetota</taxon>
        <taxon>Actinomycetes</taxon>
        <taxon>Geodermatophilales</taxon>
        <taxon>Geodermatophilaceae</taxon>
        <taxon>Blastococcus</taxon>
    </lineage>
</organism>
<dbReference type="InterPro" id="IPR040771">
    <property type="entry name" value="TLP1_add_C"/>
</dbReference>
<dbReference type="RefSeq" id="WP_142026456.1">
    <property type="nucleotide sequence ID" value="NZ_VFQE01000001.1"/>
</dbReference>
<evidence type="ECO:0000256" key="1">
    <source>
        <dbReference type="ARBA" id="ARBA00010982"/>
    </source>
</evidence>
<dbReference type="Gene3D" id="3.40.47.10">
    <property type="match status" value="1"/>
</dbReference>
<evidence type="ECO:0000313" key="6">
    <source>
        <dbReference type="Proteomes" id="UP000319865"/>
    </source>
</evidence>